<comment type="similarity">
    <text evidence="1 3">Belongs to the peptidase S8 family.</text>
</comment>
<dbReference type="Proteomes" id="UP000797356">
    <property type="component" value="Chromosome 3"/>
</dbReference>
<comment type="caution">
    <text evidence="3">Lacks conserved residue(s) required for the propagation of feature annotation.</text>
</comment>
<dbReference type="PROSITE" id="PS51892">
    <property type="entry name" value="SUBTILASE"/>
    <property type="match status" value="1"/>
</dbReference>
<evidence type="ECO:0000259" key="6">
    <source>
        <dbReference type="Pfam" id="PF17766"/>
    </source>
</evidence>
<feature type="compositionally biased region" description="Low complexity" evidence="4">
    <location>
        <begin position="1"/>
        <end position="18"/>
    </location>
</feature>
<reference evidence="7" key="1">
    <citation type="journal article" date="2017" name="Gigascience">
        <title>The genome draft of coconut (Cocos nucifera).</title>
        <authorList>
            <person name="Xiao Y."/>
            <person name="Xu P."/>
            <person name="Fan H."/>
            <person name="Baudouin L."/>
            <person name="Xia W."/>
            <person name="Bocs S."/>
            <person name="Xu J."/>
            <person name="Li Q."/>
            <person name="Guo A."/>
            <person name="Zhou L."/>
            <person name="Li J."/>
            <person name="Wu Y."/>
            <person name="Ma Z."/>
            <person name="Armero A."/>
            <person name="Issali A.E."/>
            <person name="Liu N."/>
            <person name="Peng M."/>
            <person name="Yang Y."/>
        </authorList>
    </citation>
    <scope>NUCLEOTIDE SEQUENCE</scope>
    <source>
        <tissue evidence="7">Spear leaf of Hainan Tall coconut</tissue>
    </source>
</reference>
<feature type="compositionally biased region" description="Basic and acidic residues" evidence="4">
    <location>
        <begin position="89"/>
        <end position="106"/>
    </location>
</feature>
<feature type="region of interest" description="Disordered" evidence="4">
    <location>
        <begin position="1"/>
        <end position="47"/>
    </location>
</feature>
<evidence type="ECO:0000313" key="8">
    <source>
        <dbReference type="Proteomes" id="UP000797356"/>
    </source>
</evidence>
<dbReference type="EMBL" id="CM017874">
    <property type="protein sequence ID" value="KAG1333944.1"/>
    <property type="molecule type" value="Genomic_DNA"/>
</dbReference>
<gene>
    <name evidence="7" type="ORF">COCNU_03G000630</name>
</gene>
<feature type="region of interest" description="Disordered" evidence="4">
    <location>
        <begin position="89"/>
        <end position="114"/>
    </location>
</feature>
<dbReference type="InterPro" id="IPR000209">
    <property type="entry name" value="Peptidase_S8/S53_dom"/>
</dbReference>
<dbReference type="Pfam" id="PF00082">
    <property type="entry name" value="Peptidase_S8"/>
    <property type="match status" value="1"/>
</dbReference>
<dbReference type="InterPro" id="IPR041469">
    <property type="entry name" value="Subtilisin-like_FN3"/>
</dbReference>
<reference evidence="7" key="2">
    <citation type="submission" date="2019-07" db="EMBL/GenBank/DDBJ databases">
        <authorList>
            <person name="Yang Y."/>
            <person name="Bocs S."/>
            <person name="Baudouin L."/>
        </authorList>
    </citation>
    <scope>NUCLEOTIDE SEQUENCE</scope>
    <source>
        <tissue evidence="7">Spear leaf of Hainan Tall coconut</tissue>
    </source>
</reference>
<evidence type="ECO:0000259" key="5">
    <source>
        <dbReference type="Pfam" id="PF00082"/>
    </source>
</evidence>
<accession>A0A8K0MY28</accession>
<dbReference type="SUPFAM" id="SSF52743">
    <property type="entry name" value="Subtilisin-like"/>
    <property type="match status" value="1"/>
</dbReference>
<evidence type="ECO:0000256" key="1">
    <source>
        <dbReference type="ARBA" id="ARBA00011073"/>
    </source>
</evidence>
<evidence type="ECO:0000256" key="3">
    <source>
        <dbReference type="PROSITE-ProRule" id="PRU01240"/>
    </source>
</evidence>
<protein>
    <submittedName>
        <fullName evidence="7">Uncharacterized protein</fullName>
    </submittedName>
</protein>
<feature type="domain" description="Peptidase S8/S53" evidence="5">
    <location>
        <begin position="70"/>
        <end position="251"/>
    </location>
</feature>
<evidence type="ECO:0000256" key="4">
    <source>
        <dbReference type="SAM" id="MobiDB-lite"/>
    </source>
</evidence>
<dbReference type="OrthoDB" id="687822at2759"/>
<keyword evidence="2" id="KW-0732">Signal</keyword>
<sequence length="362" mass="37714">MSLGHRSSCSTRATASSPRPTPPATSWWECSTPASGRRGKSIDDTGFGPVPAGWKSACKEGKDFKATFCNRKLIGARYFSKGYEARMGPIDESRESRSPRDIDGHGTRTSSTAAGSAMTDASLLGFATGTARGMATWARVAAYKVCWAGGWFSSDILAAMDKAVDDGCHVLSLSLGGGMSDYYSVPIGAFNAMEKGVLVSCSAGNAGPSASSLSNVAPWTTTVGAGTLDQDFPAYVVLGNGKNDATNRSFAVAFATTSGNGGGVEMVKHTRTMTNVGEPGTYKATVATAVTGGEVKVAVEPADPRFKKEGGKQSYTVSFSAPSPPSESFGFGRLEWSDGKHVVANPIAFAWTVRTEKNADGD</sequence>
<evidence type="ECO:0000313" key="7">
    <source>
        <dbReference type="EMBL" id="KAG1333944.1"/>
    </source>
</evidence>
<dbReference type="PANTHER" id="PTHR10795">
    <property type="entry name" value="PROPROTEIN CONVERTASE SUBTILISIN/KEXIN"/>
    <property type="match status" value="1"/>
</dbReference>
<feature type="domain" description="Subtilisin-like protease fibronectin type-III" evidence="6">
    <location>
        <begin position="263"/>
        <end position="348"/>
    </location>
</feature>
<name>A0A8K0MY28_COCNU</name>
<dbReference type="InterPro" id="IPR045051">
    <property type="entry name" value="SBT"/>
</dbReference>
<organism evidence="7 8">
    <name type="scientific">Cocos nucifera</name>
    <name type="common">Coconut palm</name>
    <dbReference type="NCBI Taxonomy" id="13894"/>
    <lineage>
        <taxon>Eukaryota</taxon>
        <taxon>Viridiplantae</taxon>
        <taxon>Streptophyta</taxon>
        <taxon>Embryophyta</taxon>
        <taxon>Tracheophyta</taxon>
        <taxon>Spermatophyta</taxon>
        <taxon>Magnoliopsida</taxon>
        <taxon>Liliopsida</taxon>
        <taxon>Arecaceae</taxon>
        <taxon>Arecoideae</taxon>
        <taxon>Cocoseae</taxon>
        <taxon>Attaleinae</taxon>
        <taxon>Cocos</taxon>
    </lineage>
</organism>
<dbReference type="Gene3D" id="3.40.50.200">
    <property type="entry name" value="Peptidase S8/S53 domain"/>
    <property type="match status" value="1"/>
</dbReference>
<dbReference type="AlphaFoldDB" id="A0A8K0MY28"/>
<dbReference type="InterPro" id="IPR036852">
    <property type="entry name" value="Peptidase_S8/S53_dom_sf"/>
</dbReference>
<proteinExistence type="inferred from homology"/>
<dbReference type="Pfam" id="PF17766">
    <property type="entry name" value="fn3_6"/>
    <property type="match status" value="1"/>
</dbReference>
<dbReference type="GO" id="GO:0006508">
    <property type="term" value="P:proteolysis"/>
    <property type="evidence" value="ECO:0007669"/>
    <property type="project" value="InterPro"/>
</dbReference>
<comment type="caution">
    <text evidence="7">The sequence shown here is derived from an EMBL/GenBank/DDBJ whole genome shotgun (WGS) entry which is preliminary data.</text>
</comment>
<dbReference type="Gene3D" id="3.50.30.30">
    <property type="match status" value="1"/>
</dbReference>
<evidence type="ECO:0000256" key="2">
    <source>
        <dbReference type="ARBA" id="ARBA00022729"/>
    </source>
</evidence>
<keyword evidence="8" id="KW-1185">Reference proteome</keyword>
<dbReference type="GO" id="GO:0004252">
    <property type="term" value="F:serine-type endopeptidase activity"/>
    <property type="evidence" value="ECO:0007669"/>
    <property type="project" value="InterPro"/>
</dbReference>